<gene>
    <name evidence="2" type="ORF">OJF2_47380</name>
</gene>
<proteinExistence type="predicted"/>
<evidence type="ECO:0008006" key="4">
    <source>
        <dbReference type="Google" id="ProtNLM"/>
    </source>
</evidence>
<sequence length="148" mass="16437" precursor="true">MFARLAATIAGLATLLGPSATPAADEPKQVLKIEGDLKKMQGDWVTIDEKTSSESIWKFDGEHVTLKTPTRAYDMRIKVDSEGKPEKKIDFDVSDSSPNAKGYKAQGIYKFDDDGTFKICFSDGEAGRPKEFKTDFGKSFAFDLKRKK</sequence>
<dbReference type="NCBIfam" id="TIGR03067">
    <property type="entry name" value="Planc_TIGR03067"/>
    <property type="match status" value="1"/>
</dbReference>
<feature type="signal peptide" evidence="1">
    <location>
        <begin position="1"/>
        <end position="23"/>
    </location>
</feature>
<dbReference type="InterPro" id="IPR017504">
    <property type="entry name" value="CHP03067_Planctomycetes"/>
</dbReference>
<protein>
    <recommendedName>
        <fullName evidence="4">TIGR03067 domain-containing protein</fullName>
    </recommendedName>
</protein>
<dbReference type="RefSeq" id="WP_168221996.1">
    <property type="nucleotide sequence ID" value="NZ_CP042997.1"/>
</dbReference>
<dbReference type="KEGG" id="agv:OJF2_47380"/>
<name>A0A5B9W6K6_9BACT</name>
<reference evidence="2 3" key="1">
    <citation type="submission" date="2019-08" db="EMBL/GenBank/DDBJ databases">
        <title>Deep-cultivation of Planctomycetes and their phenomic and genomic characterization uncovers novel biology.</title>
        <authorList>
            <person name="Wiegand S."/>
            <person name="Jogler M."/>
            <person name="Boedeker C."/>
            <person name="Pinto D."/>
            <person name="Vollmers J."/>
            <person name="Rivas-Marin E."/>
            <person name="Kohn T."/>
            <person name="Peeters S.H."/>
            <person name="Heuer A."/>
            <person name="Rast P."/>
            <person name="Oberbeckmann S."/>
            <person name="Bunk B."/>
            <person name="Jeske O."/>
            <person name="Meyerdierks A."/>
            <person name="Storesund J.E."/>
            <person name="Kallscheuer N."/>
            <person name="Luecker S."/>
            <person name="Lage O.M."/>
            <person name="Pohl T."/>
            <person name="Merkel B.J."/>
            <person name="Hornburger P."/>
            <person name="Mueller R.-W."/>
            <person name="Bruemmer F."/>
            <person name="Labrenz M."/>
            <person name="Spormann A.M."/>
            <person name="Op den Camp H."/>
            <person name="Overmann J."/>
            <person name="Amann R."/>
            <person name="Jetten M.S.M."/>
            <person name="Mascher T."/>
            <person name="Medema M.H."/>
            <person name="Devos D.P."/>
            <person name="Kaster A.-K."/>
            <person name="Ovreas L."/>
            <person name="Rohde M."/>
            <person name="Galperin M.Y."/>
            <person name="Jogler C."/>
        </authorList>
    </citation>
    <scope>NUCLEOTIDE SEQUENCE [LARGE SCALE GENOMIC DNA]</scope>
    <source>
        <strain evidence="2 3">OJF2</strain>
    </source>
</reference>
<keyword evidence="1" id="KW-0732">Signal</keyword>
<dbReference type="EMBL" id="CP042997">
    <property type="protein sequence ID" value="QEH36178.1"/>
    <property type="molecule type" value="Genomic_DNA"/>
</dbReference>
<evidence type="ECO:0000313" key="3">
    <source>
        <dbReference type="Proteomes" id="UP000324233"/>
    </source>
</evidence>
<dbReference type="Proteomes" id="UP000324233">
    <property type="component" value="Chromosome"/>
</dbReference>
<dbReference type="AlphaFoldDB" id="A0A5B9W6K6"/>
<accession>A0A5B9W6K6</accession>
<evidence type="ECO:0000313" key="2">
    <source>
        <dbReference type="EMBL" id="QEH36178.1"/>
    </source>
</evidence>
<feature type="chain" id="PRO_5022730220" description="TIGR03067 domain-containing protein" evidence="1">
    <location>
        <begin position="24"/>
        <end position="148"/>
    </location>
</feature>
<keyword evidence="3" id="KW-1185">Reference proteome</keyword>
<evidence type="ECO:0000256" key="1">
    <source>
        <dbReference type="SAM" id="SignalP"/>
    </source>
</evidence>
<organism evidence="2 3">
    <name type="scientific">Aquisphaera giovannonii</name>
    <dbReference type="NCBI Taxonomy" id="406548"/>
    <lineage>
        <taxon>Bacteria</taxon>
        <taxon>Pseudomonadati</taxon>
        <taxon>Planctomycetota</taxon>
        <taxon>Planctomycetia</taxon>
        <taxon>Isosphaerales</taxon>
        <taxon>Isosphaeraceae</taxon>
        <taxon>Aquisphaera</taxon>
    </lineage>
</organism>